<comment type="caution">
    <text evidence="1">The sequence shown here is derived from an EMBL/GenBank/DDBJ whole genome shotgun (WGS) entry which is preliminary data.</text>
</comment>
<accession>A0A4Q2FHS9</accession>
<dbReference type="Proteomes" id="UP000289485">
    <property type="component" value="Unassembled WGS sequence"/>
</dbReference>
<gene>
    <name evidence="1" type="ORF">DF216_06580</name>
</gene>
<dbReference type="EMBL" id="QEWJ01000007">
    <property type="protein sequence ID" value="RXX20701.1"/>
    <property type="molecule type" value="Genomic_DNA"/>
</dbReference>
<dbReference type="RefSeq" id="WP_129326336.1">
    <property type="nucleotide sequence ID" value="NZ_QEWJ01000007.1"/>
</dbReference>
<evidence type="ECO:0000313" key="2">
    <source>
        <dbReference type="Proteomes" id="UP000289485"/>
    </source>
</evidence>
<dbReference type="AlphaFoldDB" id="A0A4Q2FHS9"/>
<organism evidence="1 2">
    <name type="scientific">Streptococcus oralis</name>
    <dbReference type="NCBI Taxonomy" id="1303"/>
    <lineage>
        <taxon>Bacteria</taxon>
        <taxon>Bacillati</taxon>
        <taxon>Bacillota</taxon>
        <taxon>Bacilli</taxon>
        <taxon>Lactobacillales</taxon>
        <taxon>Streptococcaceae</taxon>
        <taxon>Streptococcus</taxon>
    </lineage>
</organism>
<evidence type="ECO:0000313" key="1">
    <source>
        <dbReference type="EMBL" id="RXX20701.1"/>
    </source>
</evidence>
<proteinExistence type="predicted"/>
<reference evidence="1 2" key="1">
    <citation type="submission" date="2018-05" db="EMBL/GenBank/DDBJ databases">
        <title>Streptococcus from otitis media.</title>
        <authorList>
            <person name="Wayes A.M."/>
            <person name="Jakubovics N.S."/>
        </authorList>
    </citation>
    <scope>NUCLEOTIDE SEQUENCE [LARGE SCALE GENOMIC DNA]</scope>
    <source>
        <strain evidence="1 2">NU43</strain>
    </source>
</reference>
<protein>
    <submittedName>
        <fullName evidence="1">Uncharacterized protein</fullName>
    </submittedName>
</protein>
<sequence>MSVINKINALIEKLESGDADFIKEFQNNFIIFEKEYDKENFFTNKFDYYVTTDEILINSKDNNLQSITQDKYLEELLSKKYFSLVEKRYFQEIDEMDLILAA</sequence>
<name>A0A4Q2FHS9_STROR</name>